<sequence length="116" mass="13522">MMCYCCRIDTTNTMCRCAYTDTRGRYRPPLGFSRGLNTLNSRGGEHAVVRNRHTTFTQVRAFRRIISLRPVFCCIFAILIFCGDYREEEAQTLHPPEQRTREPPPRFRGRGEKNSS</sequence>
<proteinExistence type="predicted"/>
<evidence type="ECO:0000313" key="2">
    <source>
        <dbReference type="EMBL" id="JAD43700.1"/>
    </source>
</evidence>
<organism evidence="2">
    <name type="scientific">Arundo donax</name>
    <name type="common">Giant reed</name>
    <name type="synonym">Donax arundinaceus</name>
    <dbReference type="NCBI Taxonomy" id="35708"/>
    <lineage>
        <taxon>Eukaryota</taxon>
        <taxon>Viridiplantae</taxon>
        <taxon>Streptophyta</taxon>
        <taxon>Embryophyta</taxon>
        <taxon>Tracheophyta</taxon>
        <taxon>Spermatophyta</taxon>
        <taxon>Magnoliopsida</taxon>
        <taxon>Liliopsida</taxon>
        <taxon>Poales</taxon>
        <taxon>Poaceae</taxon>
        <taxon>PACMAD clade</taxon>
        <taxon>Arundinoideae</taxon>
        <taxon>Arundineae</taxon>
        <taxon>Arundo</taxon>
    </lineage>
</organism>
<accession>A0A0A9A3X3</accession>
<dbReference type="AlphaFoldDB" id="A0A0A9A3X3"/>
<feature type="region of interest" description="Disordered" evidence="1">
    <location>
        <begin position="90"/>
        <end position="116"/>
    </location>
</feature>
<name>A0A0A9A3X3_ARUDO</name>
<reference evidence="2" key="1">
    <citation type="submission" date="2014-09" db="EMBL/GenBank/DDBJ databases">
        <authorList>
            <person name="Magalhaes I.L.F."/>
            <person name="Oliveira U."/>
            <person name="Santos F.R."/>
            <person name="Vidigal T.H.D.A."/>
            <person name="Brescovit A.D."/>
            <person name="Santos A.J."/>
        </authorList>
    </citation>
    <scope>NUCLEOTIDE SEQUENCE</scope>
    <source>
        <tissue evidence="2">Shoot tissue taken approximately 20 cm above the soil surface</tissue>
    </source>
</reference>
<dbReference type="EMBL" id="GBRH01254195">
    <property type="protein sequence ID" value="JAD43700.1"/>
    <property type="molecule type" value="Transcribed_RNA"/>
</dbReference>
<reference evidence="2" key="2">
    <citation type="journal article" date="2015" name="Data Brief">
        <title>Shoot transcriptome of the giant reed, Arundo donax.</title>
        <authorList>
            <person name="Barrero R.A."/>
            <person name="Guerrero F.D."/>
            <person name="Moolhuijzen P."/>
            <person name="Goolsby J.A."/>
            <person name="Tidwell J."/>
            <person name="Bellgard S.E."/>
            <person name="Bellgard M.I."/>
        </authorList>
    </citation>
    <scope>NUCLEOTIDE SEQUENCE</scope>
    <source>
        <tissue evidence="2">Shoot tissue taken approximately 20 cm above the soil surface</tissue>
    </source>
</reference>
<evidence type="ECO:0000256" key="1">
    <source>
        <dbReference type="SAM" id="MobiDB-lite"/>
    </source>
</evidence>
<protein>
    <submittedName>
        <fullName evidence="2">Uncharacterized protein</fullName>
    </submittedName>
</protein>